<dbReference type="InterPro" id="IPR017939">
    <property type="entry name" value="G-Glutamylcylcotransferase"/>
</dbReference>
<dbReference type="PANTHER" id="PTHR12935">
    <property type="entry name" value="GAMMA-GLUTAMYLCYCLOTRANSFERASE"/>
    <property type="match status" value="1"/>
</dbReference>
<organism evidence="4 5">
    <name type="scientific">Glycomyces algeriensis</name>
    <dbReference type="NCBI Taxonomy" id="256037"/>
    <lineage>
        <taxon>Bacteria</taxon>
        <taxon>Bacillati</taxon>
        <taxon>Actinomycetota</taxon>
        <taxon>Actinomycetes</taxon>
        <taxon>Glycomycetales</taxon>
        <taxon>Glycomycetaceae</taxon>
        <taxon>Glycomyces</taxon>
    </lineage>
</organism>
<evidence type="ECO:0000256" key="3">
    <source>
        <dbReference type="PIRSR" id="PIRSR617939-2"/>
    </source>
</evidence>
<dbReference type="InterPro" id="IPR013024">
    <property type="entry name" value="GGCT-like"/>
</dbReference>
<sequence length="147" mass="16297">MHLYAAYGSNLDPARMRATCPRSPLVGTGWLEGWRLTFGNADLGSETAVATVVESPGERVFVALYDLDPADRQVLDELEGLNSGLYRKMHTQAATLEANRQVWLYVFEGFEGGLPSQWYLDEIMQAAEAAGAPQDYVETLRKRPTAE</sequence>
<dbReference type="GO" id="GO:0003839">
    <property type="term" value="F:gamma-glutamylcyclotransferase activity"/>
    <property type="evidence" value="ECO:0007669"/>
    <property type="project" value="InterPro"/>
</dbReference>
<feature type="binding site" evidence="3">
    <location>
        <begin position="4"/>
        <end position="9"/>
    </location>
    <ligand>
        <name>substrate</name>
    </ligand>
</feature>
<feature type="active site" description="Proton acceptor" evidence="2">
    <location>
        <position position="79"/>
    </location>
</feature>
<dbReference type="InterPro" id="IPR036568">
    <property type="entry name" value="GGCT-like_sf"/>
</dbReference>
<keyword evidence="1" id="KW-0456">Lyase</keyword>
<evidence type="ECO:0000256" key="2">
    <source>
        <dbReference type="PIRSR" id="PIRSR617939-1"/>
    </source>
</evidence>
<protein>
    <submittedName>
        <fullName evidence="4">Gamma-glutamylcyclotransferase</fullName>
    </submittedName>
</protein>
<name>A0A9W6G7C4_9ACTN</name>
<dbReference type="SUPFAM" id="SSF110857">
    <property type="entry name" value="Gamma-glutamyl cyclotransferase-like"/>
    <property type="match status" value="1"/>
</dbReference>
<dbReference type="Gene3D" id="3.10.490.10">
    <property type="entry name" value="Gamma-glutamyl cyclotransferase-like"/>
    <property type="match status" value="1"/>
</dbReference>
<evidence type="ECO:0000256" key="1">
    <source>
        <dbReference type="ARBA" id="ARBA00023239"/>
    </source>
</evidence>
<dbReference type="Proteomes" id="UP001144313">
    <property type="component" value="Unassembled WGS sequence"/>
</dbReference>
<feature type="binding site" evidence="3">
    <location>
        <position position="119"/>
    </location>
    <ligand>
        <name>substrate</name>
    </ligand>
</feature>
<proteinExistence type="predicted"/>
<reference evidence="4" key="1">
    <citation type="submission" date="2022-12" db="EMBL/GenBank/DDBJ databases">
        <title>Reference genome sequencing for broad-spectrum identification of bacterial and archaeal isolates by mass spectrometry.</title>
        <authorList>
            <person name="Sekiguchi Y."/>
            <person name="Tourlousse D.M."/>
        </authorList>
    </citation>
    <scope>NUCLEOTIDE SEQUENCE</scope>
    <source>
        <strain evidence="4">LLR39Z86</strain>
    </source>
</reference>
<dbReference type="RefSeq" id="WP_270115367.1">
    <property type="nucleotide sequence ID" value="NZ_BAAAOL010000003.1"/>
</dbReference>
<evidence type="ECO:0000313" key="4">
    <source>
        <dbReference type="EMBL" id="GLI41672.1"/>
    </source>
</evidence>
<comment type="caution">
    <text evidence="4">The sequence shown here is derived from an EMBL/GenBank/DDBJ whole genome shotgun (WGS) entry which is preliminary data.</text>
</comment>
<dbReference type="EMBL" id="BSDT01000001">
    <property type="protein sequence ID" value="GLI41672.1"/>
    <property type="molecule type" value="Genomic_DNA"/>
</dbReference>
<keyword evidence="5" id="KW-1185">Reference proteome</keyword>
<gene>
    <name evidence="4" type="ORF">GALLR39Z86_15220</name>
</gene>
<evidence type="ECO:0000313" key="5">
    <source>
        <dbReference type="Proteomes" id="UP001144313"/>
    </source>
</evidence>
<dbReference type="Pfam" id="PF13772">
    <property type="entry name" value="AIG2_2"/>
    <property type="match status" value="1"/>
</dbReference>
<accession>A0A9W6G7C4</accession>
<dbReference type="PANTHER" id="PTHR12935:SF0">
    <property type="entry name" value="GAMMA-GLUTAMYLCYCLOTRANSFERASE"/>
    <property type="match status" value="1"/>
</dbReference>
<dbReference type="CDD" id="cd06661">
    <property type="entry name" value="GGCT_like"/>
    <property type="match status" value="1"/>
</dbReference>
<dbReference type="AlphaFoldDB" id="A0A9W6G7C4"/>